<evidence type="ECO:0008006" key="4">
    <source>
        <dbReference type="Google" id="ProtNLM"/>
    </source>
</evidence>
<evidence type="ECO:0000313" key="2">
    <source>
        <dbReference type="EMBL" id="TRY16620.1"/>
    </source>
</evidence>
<keyword evidence="1" id="KW-1133">Transmembrane helix</keyword>
<proteinExistence type="predicted"/>
<dbReference type="Proteomes" id="UP000317638">
    <property type="component" value="Unassembled WGS sequence"/>
</dbReference>
<dbReference type="AlphaFoldDB" id="A0A553JVZ0"/>
<dbReference type="RefSeq" id="WP_143939437.1">
    <property type="nucleotide sequence ID" value="NZ_VKKG01000008.1"/>
</dbReference>
<evidence type="ECO:0000256" key="1">
    <source>
        <dbReference type="SAM" id="Phobius"/>
    </source>
</evidence>
<gene>
    <name evidence="2" type="ORF">FOJ82_15655</name>
</gene>
<feature type="transmembrane region" description="Helical" evidence="1">
    <location>
        <begin position="64"/>
        <end position="83"/>
    </location>
</feature>
<evidence type="ECO:0000313" key="3">
    <source>
        <dbReference type="Proteomes" id="UP000317638"/>
    </source>
</evidence>
<protein>
    <recommendedName>
        <fullName evidence="4">NfeD-like C-terminal domain-containing protein</fullName>
    </recommendedName>
</protein>
<dbReference type="InterPro" id="IPR012340">
    <property type="entry name" value="NA-bd_OB-fold"/>
</dbReference>
<sequence>MALFLTIGIIGIVVVLAALLLGDLIEGLINVDAFGGDLFSLAGLAAFTGAFGFGGYISMALVDVTWLAVVVGLLAGGVAFWGATAFTRWLKRSEAAASFHSDKLIGSTAKVITDIPAGGYGEVRIYGSGGSRKRAARAGTAIASGTEVWVSGILSPTAVEVTATHELPAQPE</sequence>
<comment type="caution">
    <text evidence="2">The sequence shown here is derived from an EMBL/GenBank/DDBJ whole genome shotgun (WGS) entry which is preliminary data.</text>
</comment>
<dbReference type="OrthoDB" id="4871596at2"/>
<reference evidence="2 3" key="1">
    <citation type="submission" date="2019-07" db="EMBL/GenBank/DDBJ databases">
        <authorList>
            <person name="Zhou L.-Y."/>
        </authorList>
    </citation>
    <scope>NUCLEOTIDE SEQUENCE [LARGE SCALE GENOMIC DNA]</scope>
    <source>
        <strain evidence="2 3">YIM 101269</strain>
    </source>
</reference>
<dbReference type="Gene3D" id="2.40.50.140">
    <property type="entry name" value="Nucleic acid-binding proteins"/>
    <property type="match status" value="1"/>
</dbReference>
<feature type="transmembrane region" description="Helical" evidence="1">
    <location>
        <begin position="6"/>
        <end position="26"/>
    </location>
</feature>
<organism evidence="2 3">
    <name type="scientific">Tessaracoccus rhinocerotis</name>
    <dbReference type="NCBI Taxonomy" id="1689449"/>
    <lineage>
        <taxon>Bacteria</taxon>
        <taxon>Bacillati</taxon>
        <taxon>Actinomycetota</taxon>
        <taxon>Actinomycetes</taxon>
        <taxon>Propionibacteriales</taxon>
        <taxon>Propionibacteriaceae</taxon>
        <taxon>Tessaracoccus</taxon>
    </lineage>
</organism>
<feature type="transmembrane region" description="Helical" evidence="1">
    <location>
        <begin position="38"/>
        <end position="58"/>
    </location>
</feature>
<keyword evidence="1" id="KW-0472">Membrane</keyword>
<keyword evidence="3" id="KW-1185">Reference proteome</keyword>
<accession>A0A553JVZ0</accession>
<name>A0A553JVZ0_9ACTN</name>
<dbReference type="EMBL" id="VKKG01000008">
    <property type="protein sequence ID" value="TRY16620.1"/>
    <property type="molecule type" value="Genomic_DNA"/>
</dbReference>
<keyword evidence="1" id="KW-0812">Transmembrane</keyword>